<dbReference type="Gene3D" id="4.10.1000.10">
    <property type="entry name" value="Zinc finger, CCCH-type"/>
    <property type="match status" value="1"/>
</dbReference>
<proteinExistence type="inferred from homology"/>
<dbReference type="InterPro" id="IPR013785">
    <property type="entry name" value="Aldolase_TIM"/>
</dbReference>
<keyword evidence="9 18" id="KW-0862">Zinc</keyword>
<dbReference type="AlphaFoldDB" id="A0AAV4SVN3"/>
<keyword evidence="2 19" id="KW-0285">Flavoprotein</keyword>
<evidence type="ECO:0000256" key="9">
    <source>
        <dbReference type="ARBA" id="ARBA00022833"/>
    </source>
</evidence>
<reference evidence="22 23" key="1">
    <citation type="submission" date="2021-06" db="EMBL/GenBank/DDBJ databases">
        <title>Caerostris darwini draft genome.</title>
        <authorList>
            <person name="Kono N."/>
            <person name="Arakawa K."/>
        </authorList>
    </citation>
    <scope>NUCLEOTIDE SEQUENCE [LARGE SCALE GENOMIC DNA]</scope>
</reference>
<organism evidence="22 23">
    <name type="scientific">Caerostris darwini</name>
    <dbReference type="NCBI Taxonomy" id="1538125"/>
    <lineage>
        <taxon>Eukaryota</taxon>
        <taxon>Metazoa</taxon>
        <taxon>Ecdysozoa</taxon>
        <taxon>Arthropoda</taxon>
        <taxon>Chelicerata</taxon>
        <taxon>Arachnida</taxon>
        <taxon>Araneae</taxon>
        <taxon>Araneomorphae</taxon>
        <taxon>Entelegynae</taxon>
        <taxon>Araneoidea</taxon>
        <taxon>Araneidae</taxon>
        <taxon>Caerostris</taxon>
    </lineage>
</organism>
<keyword evidence="12" id="KW-0520">NAD</keyword>
<keyword evidence="7" id="KW-0677">Repeat</keyword>
<evidence type="ECO:0000256" key="7">
    <source>
        <dbReference type="ARBA" id="ARBA00022737"/>
    </source>
</evidence>
<feature type="domain" description="C3H1-type" evidence="21">
    <location>
        <begin position="106"/>
        <end position="136"/>
    </location>
</feature>
<comment type="catalytic activity">
    <reaction evidence="17">
        <text>5,6-dihydrouridine(47) in tRNA + NADP(+) = uridine(47) in tRNA + NADPH + H(+)</text>
        <dbReference type="Rhea" id="RHEA:53360"/>
        <dbReference type="Rhea" id="RHEA-COMP:13539"/>
        <dbReference type="Rhea" id="RHEA-COMP:13540"/>
        <dbReference type="ChEBI" id="CHEBI:15378"/>
        <dbReference type="ChEBI" id="CHEBI:57783"/>
        <dbReference type="ChEBI" id="CHEBI:58349"/>
        <dbReference type="ChEBI" id="CHEBI:65315"/>
        <dbReference type="ChEBI" id="CHEBI:74443"/>
        <dbReference type="EC" id="1.3.1.89"/>
    </reaction>
    <physiologicalReaction direction="right-to-left" evidence="17">
        <dbReference type="Rhea" id="RHEA:53362"/>
    </physiologicalReaction>
</comment>
<evidence type="ECO:0000256" key="13">
    <source>
        <dbReference type="ARBA" id="ARBA00045365"/>
    </source>
</evidence>
<name>A0AAV4SVN3_9ARAC</name>
<keyword evidence="5 19" id="KW-0819">tRNA processing</keyword>
<keyword evidence="11 19" id="KW-0560">Oxidoreductase</keyword>
<evidence type="ECO:0000256" key="6">
    <source>
        <dbReference type="ARBA" id="ARBA00022723"/>
    </source>
</evidence>
<evidence type="ECO:0000256" key="1">
    <source>
        <dbReference type="ARBA" id="ARBA00001917"/>
    </source>
</evidence>
<dbReference type="Proteomes" id="UP001054837">
    <property type="component" value="Unassembled WGS sequence"/>
</dbReference>
<evidence type="ECO:0000313" key="23">
    <source>
        <dbReference type="Proteomes" id="UP001054837"/>
    </source>
</evidence>
<evidence type="ECO:0000256" key="2">
    <source>
        <dbReference type="ARBA" id="ARBA00022630"/>
    </source>
</evidence>
<evidence type="ECO:0000256" key="4">
    <source>
        <dbReference type="ARBA" id="ARBA00022664"/>
    </source>
</evidence>
<keyword evidence="10" id="KW-0521">NADP</keyword>
<dbReference type="GO" id="GO:0050660">
    <property type="term" value="F:flavin adenine dinucleotide binding"/>
    <property type="evidence" value="ECO:0007669"/>
    <property type="project" value="UniProtKB-UniRule"/>
</dbReference>
<dbReference type="EC" id="1.3.1.-" evidence="19"/>
<evidence type="ECO:0000256" key="15">
    <source>
        <dbReference type="ARBA" id="ARBA00048342"/>
    </source>
</evidence>
<evidence type="ECO:0000256" key="11">
    <source>
        <dbReference type="ARBA" id="ARBA00023002"/>
    </source>
</evidence>
<dbReference type="FunFam" id="4.10.1000.10:FF:000029">
    <property type="entry name" value="tRNA-dihydrouridine(47) synthase [NAD(P)(+)]"/>
    <property type="match status" value="1"/>
</dbReference>
<keyword evidence="4" id="KW-0507">mRNA processing</keyword>
<evidence type="ECO:0000256" key="14">
    <source>
        <dbReference type="ARBA" id="ARBA00048266"/>
    </source>
</evidence>
<evidence type="ECO:0000256" key="10">
    <source>
        <dbReference type="ARBA" id="ARBA00022857"/>
    </source>
</evidence>
<feature type="region of interest" description="Disordered" evidence="20">
    <location>
        <begin position="43"/>
        <end position="70"/>
    </location>
</feature>
<comment type="catalytic activity">
    <reaction evidence="15">
        <text>a 5,6-dihydrouridine in mRNA + NAD(+) = a uridine in mRNA + NADH + H(+)</text>
        <dbReference type="Rhea" id="RHEA:69851"/>
        <dbReference type="Rhea" id="RHEA-COMP:14658"/>
        <dbReference type="Rhea" id="RHEA-COMP:17789"/>
        <dbReference type="ChEBI" id="CHEBI:15378"/>
        <dbReference type="ChEBI" id="CHEBI:57540"/>
        <dbReference type="ChEBI" id="CHEBI:57945"/>
        <dbReference type="ChEBI" id="CHEBI:65315"/>
        <dbReference type="ChEBI" id="CHEBI:74443"/>
    </reaction>
    <physiologicalReaction direction="right-to-left" evidence="15">
        <dbReference type="Rhea" id="RHEA:69853"/>
    </physiologicalReaction>
</comment>
<evidence type="ECO:0000256" key="17">
    <source>
        <dbReference type="ARBA" id="ARBA00049513"/>
    </source>
</evidence>
<sequence>MEQLAVKSAGVACIKSEFLLQDHVREINLKFVAANDKKRVVEENTTEYNGPSKKKLKGQNKHRPRNQRTPKSEKLCFKIGVEESCPFGDSCCYSHDIESYLTKKPPDLGPTCYLYSTYGKCPYSFSCRFGLDHIKNGKNNIQEDLWTIYKDKKLFVNTLTKDLQFSLRKHNYNFKKSENAFKNFSATVQFNKGKKQTSACTNNESLNSFSIPVEEQKNTQIVIPHSDEKIHETERTNQKISDDDCQVSKDYTNSENLAQENTVVQSDKIELNTADVTNILFEPEIKKVDFKNKLYLAPLTTVGNLPFRRICKEFGADITCSEMCVALSLLQGQPSEWALLKRHYTEDIFGIQLCGSHPDVMTRCCQVLSENVSFDFVDINMGCPLEGIYKKGAGCGLMNRMKKLEGIVYGVSSVVNVPVTLKMRTGIYGNENIAHNIIEKVKEWKTPISLFTLHGRSREQRYTKSADWNYIDVCNKIADPIPLFGNGDILSYEDYNLRRAETGVAGAMIARGALIKPWIFKEIKDQAHWDISSSERFDILKNYSNYGLEHWGSDTEGVEKTRRFMLEWLSFLYRYIPVGLLERPPQHINERPPPYFGRNDLETLMASPSCSDWIKISEMLLGPVPDGFIFLPKHKANAYN</sequence>
<keyword evidence="8 18" id="KW-0863">Zinc-finger</keyword>
<dbReference type="GO" id="GO:0008270">
    <property type="term" value="F:zinc ion binding"/>
    <property type="evidence" value="ECO:0007669"/>
    <property type="project" value="UniProtKB-KW"/>
</dbReference>
<evidence type="ECO:0000256" key="18">
    <source>
        <dbReference type="PROSITE-ProRule" id="PRU00723"/>
    </source>
</evidence>
<dbReference type="PANTHER" id="PTHR45846:SF1">
    <property type="entry name" value="TRNA-DIHYDROURIDINE(47) SYNTHASE [NAD(P)(+)]-LIKE"/>
    <property type="match status" value="1"/>
</dbReference>
<dbReference type="InterPro" id="IPR018517">
    <property type="entry name" value="tRNA_hU_synthase_CS"/>
</dbReference>
<dbReference type="Pfam" id="PF25585">
    <property type="entry name" value="zf-CCCH_DUS3L"/>
    <property type="match status" value="1"/>
</dbReference>
<feature type="zinc finger region" description="C3H1-type" evidence="18">
    <location>
        <begin position="70"/>
        <end position="98"/>
    </location>
</feature>
<comment type="cofactor">
    <cofactor evidence="1 19">
        <name>FMN</name>
        <dbReference type="ChEBI" id="CHEBI:58210"/>
    </cofactor>
</comment>
<feature type="domain" description="C3H1-type" evidence="21">
    <location>
        <begin position="70"/>
        <end position="98"/>
    </location>
</feature>
<evidence type="ECO:0000256" key="12">
    <source>
        <dbReference type="ARBA" id="ARBA00023027"/>
    </source>
</evidence>
<dbReference type="PROSITE" id="PS01136">
    <property type="entry name" value="UPF0034"/>
    <property type="match status" value="1"/>
</dbReference>
<dbReference type="FunFam" id="3.20.20.70:FF:000067">
    <property type="entry name" value="tRNA-dihydrouridine(47) synthase [NAD(P)(+)]"/>
    <property type="match status" value="1"/>
</dbReference>
<dbReference type="InterPro" id="IPR035587">
    <property type="entry name" value="DUS-like_FMN-bd"/>
</dbReference>
<evidence type="ECO:0000256" key="16">
    <source>
        <dbReference type="ARBA" id="ARBA00049447"/>
    </source>
</evidence>
<dbReference type="PANTHER" id="PTHR45846">
    <property type="entry name" value="TRNA-DIHYDROURIDINE(47) SYNTHASE [NAD(P)(+)]-LIKE"/>
    <property type="match status" value="1"/>
</dbReference>
<dbReference type="CDD" id="cd02801">
    <property type="entry name" value="DUS_like_FMN"/>
    <property type="match status" value="1"/>
</dbReference>
<feature type="compositionally biased region" description="Basic residues" evidence="20">
    <location>
        <begin position="52"/>
        <end position="68"/>
    </location>
</feature>
<accession>A0AAV4SVN3</accession>
<evidence type="ECO:0000256" key="5">
    <source>
        <dbReference type="ARBA" id="ARBA00022694"/>
    </source>
</evidence>
<dbReference type="Gene3D" id="3.20.20.70">
    <property type="entry name" value="Aldolase class I"/>
    <property type="match status" value="1"/>
</dbReference>
<dbReference type="EMBL" id="BPLQ01008512">
    <property type="protein sequence ID" value="GIY37840.1"/>
    <property type="molecule type" value="Genomic_DNA"/>
</dbReference>
<keyword evidence="3 19" id="KW-0288">FMN</keyword>
<evidence type="ECO:0000256" key="8">
    <source>
        <dbReference type="ARBA" id="ARBA00022771"/>
    </source>
</evidence>
<keyword evidence="6 18" id="KW-0479">Metal-binding</keyword>
<keyword evidence="23" id="KW-1185">Reference proteome</keyword>
<dbReference type="GO" id="GO:0003723">
    <property type="term" value="F:RNA binding"/>
    <property type="evidence" value="ECO:0007669"/>
    <property type="project" value="TreeGrafter"/>
</dbReference>
<dbReference type="InterPro" id="IPR000571">
    <property type="entry name" value="Znf_CCCH"/>
</dbReference>
<evidence type="ECO:0000256" key="3">
    <source>
        <dbReference type="ARBA" id="ARBA00022643"/>
    </source>
</evidence>
<dbReference type="PROSITE" id="PS50103">
    <property type="entry name" value="ZF_C3H1"/>
    <property type="match status" value="2"/>
</dbReference>
<protein>
    <recommendedName>
        <fullName evidence="19">tRNA-dihydrouridine(47) synthase [NAD(P)(+)]</fullName>
        <ecNumber evidence="19">1.3.1.-</ecNumber>
    </recommendedName>
    <alternativeName>
        <fullName evidence="19">tRNA-dihydrouridine synthase 3</fullName>
    </alternativeName>
</protein>
<dbReference type="SUPFAM" id="SSF51395">
    <property type="entry name" value="FMN-linked oxidoreductases"/>
    <property type="match status" value="1"/>
</dbReference>
<evidence type="ECO:0000256" key="20">
    <source>
        <dbReference type="SAM" id="MobiDB-lite"/>
    </source>
</evidence>
<comment type="catalytic activity">
    <reaction evidence="16">
        <text>a 5,6-dihydrouridine in mRNA + NADP(+) = a uridine in mRNA + NADPH + H(+)</text>
        <dbReference type="Rhea" id="RHEA:69855"/>
        <dbReference type="Rhea" id="RHEA-COMP:14658"/>
        <dbReference type="Rhea" id="RHEA-COMP:17789"/>
        <dbReference type="ChEBI" id="CHEBI:15378"/>
        <dbReference type="ChEBI" id="CHEBI:57783"/>
        <dbReference type="ChEBI" id="CHEBI:58349"/>
        <dbReference type="ChEBI" id="CHEBI:65315"/>
        <dbReference type="ChEBI" id="CHEBI:74443"/>
    </reaction>
    <physiologicalReaction direction="right-to-left" evidence="16">
        <dbReference type="Rhea" id="RHEA:69857"/>
    </physiologicalReaction>
</comment>
<comment type="caution">
    <text evidence="22">The sequence shown here is derived from an EMBL/GenBank/DDBJ whole genome shotgun (WGS) entry which is preliminary data.</text>
</comment>
<comment type="similarity">
    <text evidence="19">Belongs to the dus family. Dus3 subfamily.</text>
</comment>
<evidence type="ECO:0000259" key="21">
    <source>
        <dbReference type="PROSITE" id="PS50103"/>
    </source>
</evidence>
<dbReference type="Pfam" id="PF01207">
    <property type="entry name" value="Dus"/>
    <property type="match status" value="1"/>
</dbReference>
<evidence type="ECO:0000313" key="22">
    <source>
        <dbReference type="EMBL" id="GIY37840.1"/>
    </source>
</evidence>
<gene>
    <name evidence="22" type="primary">dus3l</name>
    <name evidence="22" type="ORF">CDAR_234841</name>
</gene>
<evidence type="ECO:0000256" key="19">
    <source>
        <dbReference type="RuleBase" id="RU291113"/>
    </source>
</evidence>
<comment type="function">
    <text evidence="13">Catalyzes the synthesis of dihydrouridine, a modified base, in various RNAs, such as tRNAs, mRNAs and some long non-coding RNAs (lncRNAs). Mainly modifies the uridine in position 47 (U47) in the D-loop of most cytoplasmic tRNAs. Also able to mediate the formation of dihydrouridine in some mRNAs, thereby regulating their translation.</text>
</comment>
<dbReference type="GO" id="GO:0102265">
    <property type="term" value="F:tRNA-dihydrouridine47 synthase activity"/>
    <property type="evidence" value="ECO:0007669"/>
    <property type="project" value="UniProtKB-EC"/>
</dbReference>
<comment type="catalytic activity">
    <reaction evidence="14">
        <text>5,6-dihydrouridine(47) in tRNA + NAD(+) = uridine(47) in tRNA + NADH + H(+)</text>
        <dbReference type="Rhea" id="RHEA:53364"/>
        <dbReference type="Rhea" id="RHEA-COMP:13539"/>
        <dbReference type="Rhea" id="RHEA-COMP:13540"/>
        <dbReference type="ChEBI" id="CHEBI:15378"/>
        <dbReference type="ChEBI" id="CHEBI:57540"/>
        <dbReference type="ChEBI" id="CHEBI:57945"/>
        <dbReference type="ChEBI" id="CHEBI:65315"/>
        <dbReference type="ChEBI" id="CHEBI:74443"/>
        <dbReference type="EC" id="1.3.1.89"/>
    </reaction>
    <physiologicalReaction direction="right-to-left" evidence="14">
        <dbReference type="Rhea" id="RHEA:53366"/>
    </physiologicalReaction>
</comment>
<dbReference type="GO" id="GO:0006397">
    <property type="term" value="P:mRNA processing"/>
    <property type="evidence" value="ECO:0007669"/>
    <property type="project" value="UniProtKB-KW"/>
</dbReference>
<feature type="zinc finger region" description="C3H1-type" evidence="18">
    <location>
        <begin position="106"/>
        <end position="136"/>
    </location>
</feature>